<reference evidence="2" key="1">
    <citation type="journal article" date="2019" name="Int. J. Syst. Evol. Microbiol.">
        <title>The Global Catalogue of Microorganisms (GCM) 10K type strain sequencing project: providing services to taxonomists for standard genome sequencing and annotation.</title>
        <authorList>
            <consortium name="The Broad Institute Genomics Platform"/>
            <consortium name="The Broad Institute Genome Sequencing Center for Infectious Disease"/>
            <person name="Wu L."/>
            <person name="Ma J."/>
        </authorList>
    </citation>
    <scope>NUCLEOTIDE SEQUENCE [LARGE SCALE GENOMIC DNA]</scope>
    <source>
        <strain evidence="2">KCTC 52239</strain>
    </source>
</reference>
<proteinExistence type="predicted"/>
<keyword evidence="2" id="KW-1185">Reference proteome</keyword>
<dbReference type="Pfam" id="PF12686">
    <property type="entry name" value="DUF3800"/>
    <property type="match status" value="1"/>
</dbReference>
<sequence>MKVLFLDESGDHNLSVIDPQYPMFVLGGVIMEVDYAKGPLTDALNDFKRRMLGRTDIVLHTADIIRNRNGFERMKEPEFRAEFLAGLNDLMRNADYRVVACTVHKTAHLSRYGMAAVDPYMLSLDILVERFCLDVGNVPRGGIIVAEKRDPVLDRGLDLAWLNLKINGTRFVQAHDIDNRMAGLALRAKSDNIAGLQLADLVVSPIGRHVLGKPDKEDWRIVENKFRRSPTGKIEGYGLVCLPK</sequence>
<dbReference type="EMBL" id="JBHRTE010000010">
    <property type="protein sequence ID" value="MFC3166887.1"/>
    <property type="molecule type" value="Genomic_DNA"/>
</dbReference>
<organism evidence="1 2">
    <name type="scientific">Paracoccus fontiphilus</name>
    <dbReference type="NCBI Taxonomy" id="1815556"/>
    <lineage>
        <taxon>Bacteria</taxon>
        <taxon>Pseudomonadati</taxon>
        <taxon>Pseudomonadota</taxon>
        <taxon>Alphaproteobacteria</taxon>
        <taxon>Rhodobacterales</taxon>
        <taxon>Paracoccaceae</taxon>
        <taxon>Paracoccus</taxon>
    </lineage>
</organism>
<gene>
    <name evidence="1" type="ORF">ACFOD7_02355</name>
</gene>
<evidence type="ECO:0000313" key="1">
    <source>
        <dbReference type="EMBL" id="MFC3166887.1"/>
    </source>
</evidence>
<evidence type="ECO:0000313" key="2">
    <source>
        <dbReference type="Proteomes" id="UP001595557"/>
    </source>
</evidence>
<dbReference type="RefSeq" id="WP_207465219.1">
    <property type="nucleotide sequence ID" value="NZ_JAFNAW010000003.1"/>
</dbReference>
<comment type="caution">
    <text evidence="1">The sequence shown here is derived from an EMBL/GenBank/DDBJ whole genome shotgun (WGS) entry which is preliminary data.</text>
</comment>
<dbReference type="InterPro" id="IPR024524">
    <property type="entry name" value="DUF3800"/>
</dbReference>
<dbReference type="Proteomes" id="UP001595557">
    <property type="component" value="Unassembled WGS sequence"/>
</dbReference>
<accession>A0ABV7I8G0</accession>
<protein>
    <submittedName>
        <fullName evidence="1">DUF3800 domain-containing protein</fullName>
    </submittedName>
</protein>
<name>A0ABV7I8G0_9RHOB</name>